<evidence type="ECO:0000256" key="1">
    <source>
        <dbReference type="ARBA" id="ARBA00022801"/>
    </source>
</evidence>
<dbReference type="PRINTS" id="PR00111">
    <property type="entry name" value="ABHYDROLASE"/>
</dbReference>
<dbReference type="GO" id="GO:0016787">
    <property type="term" value="F:hydrolase activity"/>
    <property type="evidence" value="ECO:0007669"/>
    <property type="project" value="UniProtKB-KW"/>
</dbReference>
<dbReference type="InterPro" id="IPR000073">
    <property type="entry name" value="AB_hydrolase_1"/>
</dbReference>
<comment type="caution">
    <text evidence="3">The sequence shown here is derived from an EMBL/GenBank/DDBJ whole genome shotgun (WGS) entry which is preliminary data.</text>
</comment>
<feature type="domain" description="AB hydrolase-1" evidence="2">
    <location>
        <begin position="31"/>
        <end position="255"/>
    </location>
</feature>
<evidence type="ECO:0000313" key="4">
    <source>
        <dbReference type="Proteomes" id="UP001141659"/>
    </source>
</evidence>
<evidence type="ECO:0000259" key="2">
    <source>
        <dbReference type="Pfam" id="PF12697"/>
    </source>
</evidence>
<organism evidence="3 4">
    <name type="scientific">Mycolicibacterium porcinum</name>
    <dbReference type="NCBI Taxonomy" id="39693"/>
    <lineage>
        <taxon>Bacteria</taxon>
        <taxon>Bacillati</taxon>
        <taxon>Actinomycetota</taxon>
        <taxon>Actinomycetes</taxon>
        <taxon>Mycobacteriales</taxon>
        <taxon>Mycobacteriaceae</taxon>
        <taxon>Mycolicibacterium</taxon>
    </lineage>
</organism>
<accession>A0AAW5TBJ8</accession>
<sequence length="266" mass="27530">MTVTFQSCRVAGPAGPLAVTRSDASDQRTAVVLLHPINTAGVVWNSVLPLLELPAVAIDLRGHGQSVWSGPYTVDDGYVPDVLAVLDGLGLDAVHLVGGSLGGAIALALAARYPGRVHSVTTLGSTLGTGLTQPEIEAMVNQLETVGSQRYFAELTPTIVGPNFRDDPALHDVIRVAGERPESVVAAILRAAFGADIRHLVGRVCAPVLAVGGTDDPTCPPQMTVEIAAATGGSTVILDGVGHLPMVEAPAQVAAWINQHTQAEKR</sequence>
<keyword evidence="1 3" id="KW-0378">Hydrolase</keyword>
<dbReference type="PANTHER" id="PTHR43798">
    <property type="entry name" value="MONOACYLGLYCEROL LIPASE"/>
    <property type="match status" value="1"/>
</dbReference>
<dbReference type="AlphaFoldDB" id="A0AAW5TBJ8"/>
<dbReference type="GO" id="GO:0016020">
    <property type="term" value="C:membrane"/>
    <property type="evidence" value="ECO:0007669"/>
    <property type="project" value="TreeGrafter"/>
</dbReference>
<dbReference type="PANTHER" id="PTHR43798:SF31">
    <property type="entry name" value="AB HYDROLASE SUPERFAMILY PROTEIN YCLE"/>
    <property type="match status" value="1"/>
</dbReference>
<reference evidence="3" key="2">
    <citation type="journal article" date="2022" name="BMC Genomics">
        <title>Comparative genome analysis of mycobacteria focusing on tRNA and non-coding RNA.</title>
        <authorList>
            <person name="Behra P.R.K."/>
            <person name="Pettersson B.M.F."/>
            <person name="Ramesh M."/>
            <person name="Das S."/>
            <person name="Dasgupta S."/>
            <person name="Kirsebom L.A."/>
        </authorList>
    </citation>
    <scope>NUCLEOTIDE SEQUENCE</scope>
    <source>
        <strain evidence="3">DSM 44242</strain>
    </source>
</reference>
<dbReference type="Pfam" id="PF12697">
    <property type="entry name" value="Abhydrolase_6"/>
    <property type="match status" value="1"/>
</dbReference>
<dbReference type="Gene3D" id="3.40.50.1820">
    <property type="entry name" value="alpha/beta hydrolase"/>
    <property type="match status" value="1"/>
</dbReference>
<proteinExistence type="predicted"/>
<evidence type="ECO:0000313" key="3">
    <source>
        <dbReference type="EMBL" id="MCV7392172.1"/>
    </source>
</evidence>
<dbReference type="EMBL" id="JACKVC010000026">
    <property type="protein sequence ID" value="MCV7392172.1"/>
    <property type="molecule type" value="Genomic_DNA"/>
</dbReference>
<protein>
    <submittedName>
        <fullName evidence="3">Alpha/beta fold hydrolase</fullName>
    </submittedName>
</protein>
<name>A0AAW5TBJ8_9MYCO</name>
<gene>
    <name evidence="3" type="ORF">H5P34_29370</name>
</gene>
<reference evidence="3" key="1">
    <citation type="submission" date="2020-07" db="EMBL/GenBank/DDBJ databases">
        <authorList>
            <person name="Pettersson B.M.F."/>
            <person name="Behra P.R.K."/>
            <person name="Ramesh M."/>
            <person name="Das S."/>
            <person name="Dasgupta S."/>
            <person name="Kirsebom L.A."/>
        </authorList>
    </citation>
    <scope>NUCLEOTIDE SEQUENCE</scope>
    <source>
        <strain evidence="3">DSM 44242</strain>
    </source>
</reference>
<dbReference type="RefSeq" id="WP_036442824.1">
    <property type="nucleotide sequence ID" value="NZ_JACKVC010000026.1"/>
</dbReference>
<dbReference type="InterPro" id="IPR029058">
    <property type="entry name" value="AB_hydrolase_fold"/>
</dbReference>
<dbReference type="SUPFAM" id="SSF53474">
    <property type="entry name" value="alpha/beta-Hydrolases"/>
    <property type="match status" value="1"/>
</dbReference>
<dbReference type="InterPro" id="IPR050266">
    <property type="entry name" value="AB_hydrolase_sf"/>
</dbReference>
<dbReference type="Proteomes" id="UP001141659">
    <property type="component" value="Unassembled WGS sequence"/>
</dbReference>